<feature type="coiled-coil region" evidence="1">
    <location>
        <begin position="184"/>
        <end position="211"/>
    </location>
</feature>
<feature type="region of interest" description="Disordered" evidence="2">
    <location>
        <begin position="217"/>
        <end position="261"/>
    </location>
</feature>
<gene>
    <name evidence="4" type="ORF">ZIOFF_006671</name>
</gene>
<evidence type="ECO:0000313" key="4">
    <source>
        <dbReference type="EMBL" id="KAG6532817.1"/>
    </source>
</evidence>
<organism evidence="4 5">
    <name type="scientific">Zingiber officinale</name>
    <name type="common">Ginger</name>
    <name type="synonym">Amomum zingiber</name>
    <dbReference type="NCBI Taxonomy" id="94328"/>
    <lineage>
        <taxon>Eukaryota</taxon>
        <taxon>Viridiplantae</taxon>
        <taxon>Streptophyta</taxon>
        <taxon>Embryophyta</taxon>
        <taxon>Tracheophyta</taxon>
        <taxon>Spermatophyta</taxon>
        <taxon>Magnoliopsida</taxon>
        <taxon>Liliopsida</taxon>
        <taxon>Zingiberales</taxon>
        <taxon>Zingiberaceae</taxon>
        <taxon>Zingiber</taxon>
    </lineage>
</organism>
<name>A0A8J5HVV0_ZINOF</name>
<evidence type="ECO:0000259" key="3">
    <source>
        <dbReference type="Pfam" id="PF12937"/>
    </source>
</evidence>
<dbReference type="Proteomes" id="UP000734854">
    <property type="component" value="Unassembled WGS sequence"/>
</dbReference>
<evidence type="ECO:0000256" key="1">
    <source>
        <dbReference type="SAM" id="Coils"/>
    </source>
</evidence>
<reference evidence="4 5" key="1">
    <citation type="submission" date="2020-08" db="EMBL/GenBank/DDBJ databases">
        <title>Plant Genome Project.</title>
        <authorList>
            <person name="Zhang R.-G."/>
        </authorList>
    </citation>
    <scope>NUCLEOTIDE SEQUENCE [LARGE SCALE GENOMIC DNA]</scope>
    <source>
        <tissue evidence="4">Rhizome</tissue>
    </source>
</reference>
<dbReference type="Pfam" id="PF12937">
    <property type="entry name" value="F-box-like"/>
    <property type="match status" value="1"/>
</dbReference>
<dbReference type="Gene3D" id="1.20.1280.50">
    <property type="match status" value="1"/>
</dbReference>
<accession>A0A8J5HVV0</accession>
<dbReference type="SUPFAM" id="SSF81383">
    <property type="entry name" value="F-box domain"/>
    <property type="match status" value="1"/>
</dbReference>
<proteinExistence type="predicted"/>
<keyword evidence="5" id="KW-1185">Reference proteome</keyword>
<dbReference type="InterPro" id="IPR001810">
    <property type="entry name" value="F-box_dom"/>
</dbReference>
<protein>
    <recommendedName>
        <fullName evidence="3">F-box domain-containing protein</fullName>
    </recommendedName>
</protein>
<feature type="domain" description="F-box" evidence="3">
    <location>
        <begin position="17"/>
        <end position="64"/>
    </location>
</feature>
<sequence length="261" mass="29520">MPISHLRVVGGGESMAMLPDEIWAHILEIGTDSASLTYRDLCALAMASRRLSRLSAEPALWSTLLAIDFPDGEKVSPSPKALYQTRFKLEKAKRVALQRAKMLFAQSKVAVSRKRLQELKLSLVREGDRLKAAVEELRNLERARTASVALNVWQPDVVRGRQKQIVEQCTVPIESRVCALKMEVQVCKQQIANFNKTYEEEKKKLGKHKQALASLEYHPLQSHFNSTPSDSNKRKRLELSSDSKLSSAAFEWDEQEKAESF</sequence>
<dbReference type="AlphaFoldDB" id="A0A8J5HVV0"/>
<evidence type="ECO:0000313" key="5">
    <source>
        <dbReference type="Proteomes" id="UP000734854"/>
    </source>
</evidence>
<evidence type="ECO:0000256" key="2">
    <source>
        <dbReference type="SAM" id="MobiDB-lite"/>
    </source>
</evidence>
<keyword evidence="1" id="KW-0175">Coiled coil</keyword>
<dbReference type="EMBL" id="JACMSC010000002">
    <property type="protein sequence ID" value="KAG6532817.1"/>
    <property type="molecule type" value="Genomic_DNA"/>
</dbReference>
<dbReference type="InterPro" id="IPR036047">
    <property type="entry name" value="F-box-like_dom_sf"/>
</dbReference>
<comment type="caution">
    <text evidence="4">The sequence shown here is derived from an EMBL/GenBank/DDBJ whole genome shotgun (WGS) entry which is preliminary data.</text>
</comment>